<reference evidence="2 3" key="1">
    <citation type="submission" date="2020-04" db="EMBL/GenBank/DDBJ databases">
        <authorList>
            <person name="Wallbank WR R."/>
            <person name="Pardo Diaz C."/>
            <person name="Kozak K."/>
            <person name="Martin S."/>
            <person name="Jiggins C."/>
            <person name="Moest M."/>
            <person name="Warren A I."/>
            <person name="Byers J.R.P. K."/>
            <person name="Montejo-Kovacevich G."/>
            <person name="Yen C E."/>
        </authorList>
    </citation>
    <scope>NUCLEOTIDE SEQUENCE [LARGE SCALE GENOMIC DNA]</scope>
</reference>
<protein>
    <submittedName>
        <fullName evidence="2">Uncharacterized protein</fullName>
    </submittedName>
</protein>
<proteinExistence type="predicted"/>
<name>A0A8S1A9M5_ARCPL</name>
<feature type="compositionally biased region" description="Pro residues" evidence="1">
    <location>
        <begin position="95"/>
        <end position="108"/>
    </location>
</feature>
<gene>
    <name evidence="2" type="ORF">APLA_LOCUS8692</name>
</gene>
<evidence type="ECO:0000256" key="1">
    <source>
        <dbReference type="SAM" id="MobiDB-lite"/>
    </source>
</evidence>
<comment type="caution">
    <text evidence="2">The sequence shown here is derived from an EMBL/GenBank/DDBJ whole genome shotgun (WGS) entry which is preliminary data.</text>
</comment>
<dbReference type="EMBL" id="CADEBC010000511">
    <property type="protein sequence ID" value="CAB3241527.1"/>
    <property type="molecule type" value="Genomic_DNA"/>
</dbReference>
<dbReference type="AlphaFoldDB" id="A0A8S1A9M5"/>
<organism evidence="2 3">
    <name type="scientific">Arctia plantaginis</name>
    <name type="common">Wood tiger moth</name>
    <name type="synonym">Phalaena plantaginis</name>
    <dbReference type="NCBI Taxonomy" id="874455"/>
    <lineage>
        <taxon>Eukaryota</taxon>
        <taxon>Metazoa</taxon>
        <taxon>Ecdysozoa</taxon>
        <taxon>Arthropoda</taxon>
        <taxon>Hexapoda</taxon>
        <taxon>Insecta</taxon>
        <taxon>Pterygota</taxon>
        <taxon>Neoptera</taxon>
        <taxon>Endopterygota</taxon>
        <taxon>Lepidoptera</taxon>
        <taxon>Glossata</taxon>
        <taxon>Ditrysia</taxon>
        <taxon>Noctuoidea</taxon>
        <taxon>Erebidae</taxon>
        <taxon>Arctiinae</taxon>
        <taxon>Arctia</taxon>
    </lineage>
</organism>
<evidence type="ECO:0000313" key="3">
    <source>
        <dbReference type="Proteomes" id="UP000494106"/>
    </source>
</evidence>
<dbReference type="Proteomes" id="UP000494106">
    <property type="component" value="Unassembled WGS sequence"/>
</dbReference>
<evidence type="ECO:0000313" key="2">
    <source>
        <dbReference type="EMBL" id="CAB3241527.1"/>
    </source>
</evidence>
<sequence length="126" mass="13186">MSRLFVAQSGNLEWSLEARQALERLIFTFTDLNFSLSQDICSYRSRHPVSNVELPGPPRPAAAVLPSDGPAPPDGGLAPPDDGPAPPDGGLAPPDDGPTPPDEGPAPPYSAAAVPLPLQQKNVFLI</sequence>
<keyword evidence="3" id="KW-1185">Reference proteome</keyword>
<accession>A0A8S1A9M5</accession>
<feature type="region of interest" description="Disordered" evidence="1">
    <location>
        <begin position="48"/>
        <end position="114"/>
    </location>
</feature>